<dbReference type="InterPro" id="IPR058031">
    <property type="entry name" value="AAA_lid_NorR"/>
</dbReference>
<dbReference type="InterPro" id="IPR027417">
    <property type="entry name" value="P-loop_NTPase"/>
</dbReference>
<dbReference type="EMBL" id="JACXJA010000010">
    <property type="protein sequence ID" value="MBD2862282.1"/>
    <property type="molecule type" value="Genomic_DNA"/>
</dbReference>
<dbReference type="Pfam" id="PF25601">
    <property type="entry name" value="AAA_lid_14"/>
    <property type="match status" value="1"/>
</dbReference>
<evidence type="ECO:0000313" key="6">
    <source>
        <dbReference type="EMBL" id="MBD2862282.1"/>
    </source>
</evidence>
<evidence type="ECO:0000256" key="3">
    <source>
        <dbReference type="ARBA" id="ARBA00023015"/>
    </source>
</evidence>
<evidence type="ECO:0000256" key="2">
    <source>
        <dbReference type="ARBA" id="ARBA00022840"/>
    </source>
</evidence>
<dbReference type="SMART" id="SM00382">
    <property type="entry name" value="AAA"/>
    <property type="match status" value="1"/>
</dbReference>
<dbReference type="GO" id="GO:0005524">
    <property type="term" value="F:ATP binding"/>
    <property type="evidence" value="ECO:0007669"/>
    <property type="project" value="UniProtKB-KW"/>
</dbReference>
<keyword evidence="3" id="KW-0805">Transcription regulation</keyword>
<accession>A0A927C938</accession>
<dbReference type="PANTHER" id="PTHR32071:SF57">
    <property type="entry name" value="C4-DICARBOXYLATE TRANSPORT TRANSCRIPTIONAL REGULATORY PROTEIN DCTD"/>
    <property type="match status" value="1"/>
</dbReference>
<dbReference type="InterPro" id="IPR025662">
    <property type="entry name" value="Sigma_54_int_dom_ATP-bd_1"/>
</dbReference>
<dbReference type="FunFam" id="3.40.50.300:FF:000006">
    <property type="entry name" value="DNA-binding transcriptional regulator NtrC"/>
    <property type="match status" value="1"/>
</dbReference>
<evidence type="ECO:0000256" key="1">
    <source>
        <dbReference type="ARBA" id="ARBA00022741"/>
    </source>
</evidence>
<dbReference type="Proteomes" id="UP000639396">
    <property type="component" value="Unassembled WGS sequence"/>
</dbReference>
<organism evidence="6 7">
    <name type="scientific">Paenibacillus oceani</name>
    <dbReference type="NCBI Taxonomy" id="2772510"/>
    <lineage>
        <taxon>Bacteria</taxon>
        <taxon>Bacillati</taxon>
        <taxon>Bacillota</taxon>
        <taxon>Bacilli</taxon>
        <taxon>Bacillales</taxon>
        <taxon>Paenibacillaceae</taxon>
        <taxon>Paenibacillus</taxon>
    </lineage>
</organism>
<dbReference type="GO" id="GO:0006355">
    <property type="term" value="P:regulation of DNA-templated transcription"/>
    <property type="evidence" value="ECO:0007669"/>
    <property type="project" value="InterPro"/>
</dbReference>
<dbReference type="PROSITE" id="PS50045">
    <property type="entry name" value="SIGMA54_INTERACT_4"/>
    <property type="match status" value="1"/>
</dbReference>
<dbReference type="InterPro" id="IPR002078">
    <property type="entry name" value="Sigma_54_int"/>
</dbReference>
<dbReference type="InterPro" id="IPR025944">
    <property type="entry name" value="Sigma_54_int_dom_CS"/>
</dbReference>
<dbReference type="PROSITE" id="PS00688">
    <property type="entry name" value="SIGMA54_INTERACT_3"/>
    <property type="match status" value="1"/>
</dbReference>
<proteinExistence type="predicted"/>
<protein>
    <submittedName>
        <fullName evidence="6">Sigma 54-interacting transcriptional regulator</fullName>
    </submittedName>
</protein>
<keyword evidence="2" id="KW-0067">ATP-binding</keyword>
<evidence type="ECO:0000313" key="7">
    <source>
        <dbReference type="Proteomes" id="UP000639396"/>
    </source>
</evidence>
<dbReference type="AlphaFoldDB" id="A0A927C938"/>
<comment type="caution">
    <text evidence="6">The sequence shown here is derived from an EMBL/GenBank/DDBJ whole genome shotgun (WGS) entry which is preliminary data.</text>
</comment>
<feature type="domain" description="Sigma-54 factor interaction" evidence="5">
    <location>
        <begin position="341"/>
        <end position="571"/>
    </location>
</feature>
<dbReference type="CDD" id="cd00009">
    <property type="entry name" value="AAA"/>
    <property type="match status" value="1"/>
</dbReference>
<dbReference type="Gene3D" id="1.10.8.60">
    <property type="match status" value="1"/>
</dbReference>
<name>A0A927C938_9BACL</name>
<dbReference type="Gene3D" id="3.40.50.300">
    <property type="entry name" value="P-loop containing nucleotide triphosphate hydrolases"/>
    <property type="match status" value="1"/>
</dbReference>
<dbReference type="PROSITE" id="PS00675">
    <property type="entry name" value="SIGMA54_INTERACT_1"/>
    <property type="match status" value="1"/>
</dbReference>
<evidence type="ECO:0000256" key="4">
    <source>
        <dbReference type="ARBA" id="ARBA00023163"/>
    </source>
</evidence>
<dbReference type="SUPFAM" id="SSF52540">
    <property type="entry name" value="P-loop containing nucleoside triphosphate hydrolases"/>
    <property type="match status" value="1"/>
</dbReference>
<evidence type="ECO:0000259" key="5">
    <source>
        <dbReference type="PROSITE" id="PS50045"/>
    </source>
</evidence>
<sequence>MKETKSILIIAHHRAVLVKLAEQLLEIGFDELFHIETRTIDEIDHACISRFALVLLTSQTTYMKVRPFFSANTSYLIARRVINFSNIREVLSIPPQTSVYLVNNTRDAAEDTIRNLLEMGVSLRFIPYYPGQAARPDITVAVTPGETDYVPDHVETVIDIGDRLIELSTLFEIFHFFRISPQFKNDLLSMRYMQSLFRMVRELSEEMMHSERLQRKLEWVVNSIDDAVVIYSQNEKVQTANEKARQLLHAPLLQTSGAPLREWAGPAFYDAVRLLDSGRDLFRDVDGTAYYIRKTCMNVDADTAVWLLVFRKVEDIRHIEHEYRSNLKKSSFTAKYQFDDILTESPSLLHTVRIARKLALSHSTVLLLGETGTGKEVFAQALHNASPRKHQPFVGINFAALSESLLESELFGYESGAFTGAKKSGHIGVFEQAHLGTLFLDEIGDASPSIQNRLLRALQERQIMKVGGERLLTIDTRVIAATNQVLEQLMEEGKFRRDLYHRLNVLPIRLPPLRERREDIVPLAQRFLREFQLRLNAPPLHVSTAVRQALIDYDWPGNIRELRNVIEYAVHVCEGTIYLDELPFYSTVHAAAADDAALEAERPESLARDWASKGFLDEMLLILESLAASPNGTAGRPSLLARLSGRLSLSDPQLRYRLKLLAGSELITSGRGRSGARITTKGERFLGYCLSSGPSA</sequence>
<keyword evidence="1" id="KW-0547">Nucleotide-binding</keyword>
<keyword evidence="4" id="KW-0804">Transcription</keyword>
<gene>
    <name evidence="6" type="ORF">IDH45_09835</name>
</gene>
<dbReference type="InterPro" id="IPR003593">
    <property type="entry name" value="AAA+_ATPase"/>
</dbReference>
<keyword evidence="7" id="KW-1185">Reference proteome</keyword>
<reference evidence="6" key="1">
    <citation type="submission" date="2020-09" db="EMBL/GenBank/DDBJ databases">
        <title>A novel bacterium of genus Paenibacillus, isolated from South China Sea.</title>
        <authorList>
            <person name="Huang H."/>
            <person name="Mo K."/>
            <person name="Hu Y."/>
        </authorList>
    </citation>
    <scope>NUCLEOTIDE SEQUENCE</scope>
    <source>
        <strain evidence="6">IB182363</strain>
    </source>
</reference>
<dbReference type="PANTHER" id="PTHR32071">
    <property type="entry name" value="TRANSCRIPTIONAL REGULATORY PROTEIN"/>
    <property type="match status" value="1"/>
</dbReference>
<dbReference type="RefSeq" id="WP_190927021.1">
    <property type="nucleotide sequence ID" value="NZ_JACXJA010000010.1"/>
</dbReference>
<dbReference type="Pfam" id="PF00158">
    <property type="entry name" value="Sigma54_activat"/>
    <property type="match status" value="1"/>
</dbReference>